<dbReference type="GO" id="GO:0015986">
    <property type="term" value="P:proton motive force-driven ATP synthesis"/>
    <property type="evidence" value="ECO:0007669"/>
    <property type="project" value="InterPro"/>
</dbReference>
<evidence type="ECO:0000256" key="4">
    <source>
        <dbReference type="ARBA" id="ARBA00022448"/>
    </source>
</evidence>
<keyword evidence="5 12" id="KW-0138">CF(0)</keyword>
<keyword evidence="9 12" id="KW-0406">Ion transport</keyword>
<feature type="transmembrane region" description="Helical" evidence="13">
    <location>
        <begin position="6"/>
        <end position="26"/>
    </location>
</feature>
<dbReference type="GO" id="GO:0015078">
    <property type="term" value="F:proton transmembrane transporter activity"/>
    <property type="evidence" value="ECO:0007669"/>
    <property type="project" value="InterPro"/>
</dbReference>
<evidence type="ECO:0000256" key="5">
    <source>
        <dbReference type="ARBA" id="ARBA00022547"/>
    </source>
</evidence>
<evidence type="ECO:0000256" key="1">
    <source>
        <dbReference type="ARBA" id="ARBA00004304"/>
    </source>
</evidence>
<evidence type="ECO:0000256" key="9">
    <source>
        <dbReference type="ARBA" id="ARBA00023065"/>
    </source>
</evidence>
<evidence type="ECO:0000313" key="14">
    <source>
        <dbReference type="EMBL" id="AII02286.1"/>
    </source>
</evidence>
<reference evidence="14" key="1">
    <citation type="journal article" date="2014" name="Mol. Phylogenet. Evol.">
        <title>Towards a mitogenomic phylogeny of Lepidoptera.</title>
        <authorList>
            <person name="Timmermans M.J."/>
            <person name="Lees D.C."/>
            <person name="Simonsen T.J."/>
        </authorList>
    </citation>
    <scope>NUCLEOTIDE SEQUENCE</scope>
</reference>
<dbReference type="GO" id="GO:0031966">
    <property type="term" value="C:mitochondrial membrane"/>
    <property type="evidence" value="ECO:0007669"/>
    <property type="project" value="UniProtKB-SubCell"/>
</dbReference>
<keyword evidence="11 13" id="KW-0472">Membrane</keyword>
<evidence type="ECO:0000256" key="2">
    <source>
        <dbReference type="ARBA" id="ARBA00008892"/>
    </source>
</evidence>
<dbReference type="InterPro" id="IPR001421">
    <property type="entry name" value="ATP8_metazoa"/>
</dbReference>
<evidence type="ECO:0000256" key="13">
    <source>
        <dbReference type="SAM" id="Phobius"/>
    </source>
</evidence>
<geneLocation type="mitochondrion" evidence="14"/>
<sequence length="51" mass="6477">MPQMMPLNWFFLFIYSIIIYLIFNYLNYFNTLNLKMKNNVNIINKKYLYLW</sequence>
<accession>A0A076EBB1</accession>
<keyword evidence="7 12" id="KW-0375">Hydrogen ion transport</keyword>
<protein>
    <recommendedName>
        <fullName evidence="12">ATP synthase complex subunit 8</fullName>
    </recommendedName>
</protein>
<evidence type="ECO:0000256" key="3">
    <source>
        <dbReference type="ARBA" id="ARBA00011291"/>
    </source>
</evidence>
<comment type="subunit">
    <text evidence="3">F-type ATPases have 2 components, CF(1) - the catalytic core - and CF(0) - the membrane proton channel.</text>
</comment>
<name>A0A076EBB1_9NEOP</name>
<evidence type="ECO:0000256" key="12">
    <source>
        <dbReference type="RuleBase" id="RU003661"/>
    </source>
</evidence>
<gene>
    <name evidence="14" type="primary">ATP8</name>
</gene>
<evidence type="ECO:0000256" key="11">
    <source>
        <dbReference type="ARBA" id="ARBA00023136"/>
    </source>
</evidence>
<proteinExistence type="inferred from homology"/>
<dbReference type="Pfam" id="PF00895">
    <property type="entry name" value="ATP-synt_8"/>
    <property type="match status" value="1"/>
</dbReference>
<organism evidence="14">
    <name type="scientific">Micropterix calthella</name>
    <dbReference type="NCBI Taxonomy" id="41027"/>
    <lineage>
        <taxon>Eukaryota</taxon>
        <taxon>Metazoa</taxon>
        <taxon>Ecdysozoa</taxon>
        <taxon>Arthropoda</taxon>
        <taxon>Hexapoda</taxon>
        <taxon>Insecta</taxon>
        <taxon>Pterygota</taxon>
        <taxon>Neoptera</taxon>
        <taxon>Endopterygota</taxon>
        <taxon>Lepidoptera</taxon>
        <taxon>Zeugloptera</taxon>
        <taxon>Micropterigidae</taxon>
        <taxon>Micropterix</taxon>
    </lineage>
</organism>
<keyword evidence="10 12" id="KW-0496">Mitochondrion</keyword>
<dbReference type="AlphaFoldDB" id="A0A076EBB1"/>
<keyword evidence="4 12" id="KW-0813">Transport</keyword>
<evidence type="ECO:0000256" key="7">
    <source>
        <dbReference type="ARBA" id="ARBA00022781"/>
    </source>
</evidence>
<keyword evidence="8 13" id="KW-1133">Transmembrane helix</keyword>
<dbReference type="EMBL" id="KJ508040">
    <property type="protein sequence ID" value="AII02286.1"/>
    <property type="molecule type" value="Genomic_DNA"/>
</dbReference>
<keyword evidence="6 12" id="KW-0812">Transmembrane</keyword>
<comment type="subcellular location">
    <subcellularLocation>
        <location evidence="1 12">Mitochondrion membrane</location>
        <topology evidence="1 12">Single-pass membrane protein</topology>
    </subcellularLocation>
</comment>
<dbReference type="GO" id="GO:0045259">
    <property type="term" value="C:proton-transporting ATP synthase complex"/>
    <property type="evidence" value="ECO:0007669"/>
    <property type="project" value="UniProtKB-KW"/>
</dbReference>
<evidence type="ECO:0000256" key="8">
    <source>
        <dbReference type="ARBA" id="ARBA00022989"/>
    </source>
</evidence>
<evidence type="ECO:0000256" key="10">
    <source>
        <dbReference type="ARBA" id="ARBA00023128"/>
    </source>
</evidence>
<evidence type="ECO:0000256" key="6">
    <source>
        <dbReference type="ARBA" id="ARBA00022692"/>
    </source>
</evidence>
<comment type="similarity">
    <text evidence="2 12">Belongs to the ATPase protein 8 family.</text>
</comment>